<evidence type="ECO:0000256" key="1">
    <source>
        <dbReference type="ARBA" id="ARBA00006484"/>
    </source>
</evidence>
<dbReference type="RefSeq" id="WP_264942200.1">
    <property type="nucleotide sequence ID" value="NZ_JAPDRA010000001.1"/>
</dbReference>
<dbReference type="PANTHER" id="PTHR42879:SF2">
    <property type="entry name" value="3-OXOACYL-[ACYL-CARRIER-PROTEIN] REDUCTASE FABG"/>
    <property type="match status" value="1"/>
</dbReference>
<dbReference type="InterPro" id="IPR050259">
    <property type="entry name" value="SDR"/>
</dbReference>
<evidence type="ECO:0000256" key="2">
    <source>
        <dbReference type="RuleBase" id="RU000363"/>
    </source>
</evidence>
<dbReference type="Gene3D" id="3.40.50.720">
    <property type="entry name" value="NAD(P)-binding Rossmann-like Domain"/>
    <property type="match status" value="1"/>
</dbReference>
<accession>A0ABW3H7Z8</accession>
<evidence type="ECO:0000313" key="4">
    <source>
        <dbReference type="Proteomes" id="UP001596977"/>
    </source>
</evidence>
<evidence type="ECO:0000313" key="3">
    <source>
        <dbReference type="EMBL" id="MFD0945562.1"/>
    </source>
</evidence>
<gene>
    <name evidence="3" type="ORF">ACFQ1E_04335</name>
</gene>
<dbReference type="GO" id="GO:0016491">
    <property type="term" value="F:oxidoreductase activity"/>
    <property type="evidence" value="ECO:0007669"/>
    <property type="project" value="UniProtKB-KW"/>
</dbReference>
<keyword evidence="3" id="KW-0560">Oxidoreductase</keyword>
<name>A0ABW3H7Z8_9SPHN</name>
<dbReference type="PRINTS" id="PR00081">
    <property type="entry name" value="GDHRDH"/>
</dbReference>
<dbReference type="EC" id="1.1.1.-" evidence="3"/>
<dbReference type="CDD" id="cd05233">
    <property type="entry name" value="SDR_c"/>
    <property type="match status" value="1"/>
</dbReference>
<dbReference type="EMBL" id="JBHTJG010000001">
    <property type="protein sequence ID" value="MFD0945562.1"/>
    <property type="molecule type" value="Genomic_DNA"/>
</dbReference>
<protein>
    <submittedName>
        <fullName evidence="3">SDR family NAD(P)-dependent oxidoreductase</fullName>
        <ecNumber evidence="3">1.1.1.-</ecNumber>
    </submittedName>
</protein>
<dbReference type="Proteomes" id="UP001596977">
    <property type="component" value="Unassembled WGS sequence"/>
</dbReference>
<dbReference type="SUPFAM" id="SSF51735">
    <property type="entry name" value="NAD(P)-binding Rossmann-fold domains"/>
    <property type="match status" value="1"/>
</dbReference>
<reference evidence="4" key="1">
    <citation type="journal article" date="2019" name="Int. J. Syst. Evol. Microbiol.">
        <title>The Global Catalogue of Microorganisms (GCM) 10K type strain sequencing project: providing services to taxonomists for standard genome sequencing and annotation.</title>
        <authorList>
            <consortium name="The Broad Institute Genomics Platform"/>
            <consortium name="The Broad Institute Genome Sequencing Center for Infectious Disease"/>
            <person name="Wu L."/>
            <person name="Ma J."/>
        </authorList>
    </citation>
    <scope>NUCLEOTIDE SEQUENCE [LARGE SCALE GENOMIC DNA]</scope>
    <source>
        <strain evidence="4">CCUG 62982</strain>
    </source>
</reference>
<comment type="caution">
    <text evidence="3">The sequence shown here is derived from an EMBL/GenBank/DDBJ whole genome shotgun (WGS) entry which is preliminary data.</text>
</comment>
<dbReference type="PRINTS" id="PR00080">
    <property type="entry name" value="SDRFAMILY"/>
</dbReference>
<keyword evidence="4" id="KW-1185">Reference proteome</keyword>
<dbReference type="Pfam" id="PF00106">
    <property type="entry name" value="adh_short"/>
    <property type="match status" value="1"/>
</dbReference>
<comment type="similarity">
    <text evidence="1 2">Belongs to the short-chain dehydrogenases/reductases (SDR) family.</text>
</comment>
<dbReference type="InterPro" id="IPR036291">
    <property type="entry name" value="NAD(P)-bd_dom_sf"/>
</dbReference>
<dbReference type="InterPro" id="IPR002347">
    <property type="entry name" value="SDR_fam"/>
</dbReference>
<sequence length="255" mass="26110">MKLANQVALIFGGSSGIGKATALRLAREGATVAVVASEKLARATAVADEIAAAGGKARGFVADVRDVQSIRSVVADVEAALGPIEIMVYSAGVYYPTILGELDEAKFDAMVDINFKGAFFAIDAVAGAMKTHGRGRIVTLASVAAFRGSSSYPLYAATKAAVMMLTKSLVGRLAPHGIHINAVAPGNTATPLNENDRLGAGSAEILAAKAAITPSGRTYSPPEEIAAAIHFLVSGEVRAMHGATLLIDEGLFAGM</sequence>
<organism evidence="3 4">
    <name type="scientific">Sphingomonas canadensis</name>
    <dbReference type="NCBI Taxonomy" id="1219257"/>
    <lineage>
        <taxon>Bacteria</taxon>
        <taxon>Pseudomonadati</taxon>
        <taxon>Pseudomonadota</taxon>
        <taxon>Alphaproteobacteria</taxon>
        <taxon>Sphingomonadales</taxon>
        <taxon>Sphingomonadaceae</taxon>
        <taxon>Sphingomonas</taxon>
    </lineage>
</organism>
<proteinExistence type="inferred from homology"/>
<dbReference type="PANTHER" id="PTHR42879">
    <property type="entry name" value="3-OXOACYL-(ACYL-CARRIER-PROTEIN) REDUCTASE"/>
    <property type="match status" value="1"/>
</dbReference>